<proteinExistence type="predicted"/>
<dbReference type="Pfam" id="PF19956">
    <property type="entry name" value="EAD2"/>
    <property type="match status" value="1"/>
</dbReference>
<dbReference type="InterPro" id="IPR045431">
    <property type="entry name" value="EAD2"/>
</dbReference>
<dbReference type="SUPFAM" id="SSF50494">
    <property type="entry name" value="Trypsin-like serine proteases"/>
    <property type="match status" value="1"/>
</dbReference>
<feature type="domain" description="Effector-associated" evidence="2">
    <location>
        <begin position="264"/>
        <end position="341"/>
    </location>
</feature>
<dbReference type="EMBL" id="CP063373">
    <property type="protein sequence ID" value="QOV39959.1"/>
    <property type="molecule type" value="Genomic_DNA"/>
</dbReference>
<dbReference type="InterPro" id="IPR009003">
    <property type="entry name" value="Peptidase_S1_PA"/>
</dbReference>
<evidence type="ECO:0000256" key="1">
    <source>
        <dbReference type="SAM" id="MobiDB-lite"/>
    </source>
</evidence>
<dbReference type="KEGG" id="sfeu:IM697_17085"/>
<organism evidence="3 4">
    <name type="scientific">Streptomyces ferrugineus</name>
    <dbReference type="NCBI Taxonomy" id="1413221"/>
    <lineage>
        <taxon>Bacteria</taxon>
        <taxon>Bacillati</taxon>
        <taxon>Actinomycetota</taxon>
        <taxon>Actinomycetes</taxon>
        <taxon>Kitasatosporales</taxon>
        <taxon>Streptomycetaceae</taxon>
        <taxon>Streptomyces</taxon>
    </lineage>
</organism>
<sequence length="368" mass="38909">MVTPPRAPGLDPGRVAEIIVAPDGGGPGRRGSGYLVGDRWVLTAAHAVSPAPAATVTVRFNADLPAQWSAPARIRLFAESADVALLEVAGPTRHAPIAPPRYGPVPDDDVVLRCTAMGFPRFKLRDGSHDRYRDSCHATGTIAVLSNRREGTLEFVVAAPDPDPDPARSPWEGMSGAAVWHTGALIGLVRAHHRPDGPGRLAVARVDRWFELLADEELDLLARTAGFPTGRDGLIGHQAPPPSDAVRLGGLPDTVSLRELDGLVTALTALPVVRDRTRLDLVLQNVNPAIAANSPRDATLRVDVFGIVRTCLRYPGTLDELLDSIRLLEGDTAARARLDREAAELARRQGPDGGGPAAVSSTPTGADG</sequence>
<feature type="compositionally biased region" description="Polar residues" evidence="1">
    <location>
        <begin position="359"/>
        <end position="368"/>
    </location>
</feature>
<evidence type="ECO:0000313" key="4">
    <source>
        <dbReference type="Proteomes" id="UP000594205"/>
    </source>
</evidence>
<evidence type="ECO:0000259" key="2">
    <source>
        <dbReference type="Pfam" id="PF19956"/>
    </source>
</evidence>
<name>A0A7M2SVM3_9ACTN</name>
<reference evidence="3 4" key="1">
    <citation type="submission" date="2020-10" db="EMBL/GenBank/DDBJ databases">
        <title>Streptomyces ferrugineus complate genome analysis.</title>
        <authorList>
            <person name="Anwar N."/>
        </authorList>
    </citation>
    <scope>NUCLEOTIDE SEQUENCE [LARGE SCALE GENOMIC DNA]</scope>
    <source>
        <strain evidence="3 4">CCTCC AA2014009</strain>
    </source>
</reference>
<dbReference type="Pfam" id="PF13365">
    <property type="entry name" value="Trypsin_2"/>
    <property type="match status" value="1"/>
</dbReference>
<dbReference type="AlphaFoldDB" id="A0A7M2SVM3"/>
<dbReference type="InterPro" id="IPR043504">
    <property type="entry name" value="Peptidase_S1_PA_chymotrypsin"/>
</dbReference>
<protein>
    <submittedName>
        <fullName evidence="3">Trypsin-like peptidase domain-containing protein</fullName>
    </submittedName>
</protein>
<keyword evidence="4" id="KW-1185">Reference proteome</keyword>
<evidence type="ECO:0000313" key="3">
    <source>
        <dbReference type="EMBL" id="QOV39959.1"/>
    </source>
</evidence>
<feature type="region of interest" description="Disordered" evidence="1">
    <location>
        <begin position="343"/>
        <end position="368"/>
    </location>
</feature>
<dbReference type="Gene3D" id="2.40.10.10">
    <property type="entry name" value="Trypsin-like serine proteases"/>
    <property type="match status" value="1"/>
</dbReference>
<dbReference type="Proteomes" id="UP000594205">
    <property type="component" value="Chromosome"/>
</dbReference>
<gene>
    <name evidence="3" type="ORF">IM697_17085</name>
</gene>
<accession>A0A7M2SVM3</accession>
<dbReference type="RefSeq" id="WP_194048549.1">
    <property type="nucleotide sequence ID" value="NZ_CP063373.1"/>
</dbReference>